<proteinExistence type="predicted"/>
<feature type="non-terminal residue" evidence="2">
    <location>
        <position position="1"/>
    </location>
</feature>
<sequence>IGTMLVVLVIVSLKTCREVVSDSFFAKEFDILPAVLNQSETAFLRMINNQLLIEEDEYKKLFDKIMEIMDTKGAI</sequence>
<dbReference type="AlphaFoldDB" id="A0A5J4VA04"/>
<reference evidence="2 3" key="1">
    <citation type="submission" date="2019-03" db="EMBL/GenBank/DDBJ databases">
        <title>Single cell metagenomics reveals metabolic interactions within the superorganism composed of flagellate Streblomastix strix and complex community of Bacteroidetes bacteria on its surface.</title>
        <authorList>
            <person name="Treitli S.C."/>
            <person name="Kolisko M."/>
            <person name="Husnik F."/>
            <person name="Keeling P."/>
            <person name="Hampl V."/>
        </authorList>
    </citation>
    <scope>NUCLEOTIDE SEQUENCE [LARGE SCALE GENOMIC DNA]</scope>
    <source>
        <strain evidence="2">ST1C</strain>
    </source>
</reference>
<organism evidence="2 3">
    <name type="scientific">Streblomastix strix</name>
    <dbReference type="NCBI Taxonomy" id="222440"/>
    <lineage>
        <taxon>Eukaryota</taxon>
        <taxon>Metamonada</taxon>
        <taxon>Preaxostyla</taxon>
        <taxon>Oxymonadida</taxon>
        <taxon>Streblomastigidae</taxon>
        <taxon>Streblomastix</taxon>
    </lineage>
</organism>
<feature type="signal peptide" evidence="1">
    <location>
        <begin position="1"/>
        <end position="21"/>
    </location>
</feature>
<keyword evidence="1" id="KW-0732">Signal</keyword>
<evidence type="ECO:0000313" key="3">
    <source>
        <dbReference type="Proteomes" id="UP000324800"/>
    </source>
</evidence>
<evidence type="ECO:0000256" key="1">
    <source>
        <dbReference type="SAM" id="SignalP"/>
    </source>
</evidence>
<dbReference type="EMBL" id="SNRW01008581">
    <property type="protein sequence ID" value="KAA6379297.1"/>
    <property type="molecule type" value="Genomic_DNA"/>
</dbReference>
<gene>
    <name evidence="2" type="ORF">EZS28_025174</name>
</gene>
<name>A0A5J4VA04_9EUKA</name>
<feature type="chain" id="PRO_5023919629" evidence="1">
    <location>
        <begin position="22"/>
        <end position="75"/>
    </location>
</feature>
<dbReference type="Proteomes" id="UP000324800">
    <property type="component" value="Unassembled WGS sequence"/>
</dbReference>
<evidence type="ECO:0000313" key="2">
    <source>
        <dbReference type="EMBL" id="KAA6379297.1"/>
    </source>
</evidence>
<protein>
    <submittedName>
        <fullName evidence="2">Uncharacterized protein</fullName>
    </submittedName>
</protein>
<comment type="caution">
    <text evidence="2">The sequence shown here is derived from an EMBL/GenBank/DDBJ whole genome shotgun (WGS) entry which is preliminary data.</text>
</comment>
<accession>A0A5J4VA04</accession>